<dbReference type="GO" id="GO:0051539">
    <property type="term" value="F:4 iron, 4 sulfur cluster binding"/>
    <property type="evidence" value="ECO:0007669"/>
    <property type="project" value="UniProtKB-UniRule"/>
</dbReference>
<evidence type="ECO:0000256" key="2">
    <source>
        <dbReference type="ARBA" id="ARBA00022679"/>
    </source>
</evidence>
<comment type="pathway">
    <text evidence="8">Protein modification; protein lipoylation via endogenous pathway; protein N(6)-(lipoyl)lysine from octanoyl-[acyl-carrier-protein]: step 2/2.</text>
</comment>
<keyword evidence="6 8" id="KW-0411">Iron-sulfur</keyword>
<dbReference type="InterPro" id="IPR013785">
    <property type="entry name" value="Aldolase_TIM"/>
</dbReference>
<organism evidence="10 11">
    <name type="scientific">Aliarcobacter cibarius</name>
    <dbReference type="NCBI Taxonomy" id="255507"/>
    <lineage>
        <taxon>Bacteria</taxon>
        <taxon>Pseudomonadati</taxon>
        <taxon>Campylobacterota</taxon>
        <taxon>Epsilonproteobacteria</taxon>
        <taxon>Campylobacterales</taxon>
        <taxon>Arcobacteraceae</taxon>
        <taxon>Aliarcobacter</taxon>
    </lineage>
</organism>
<dbReference type="InterPro" id="IPR006638">
    <property type="entry name" value="Elp3/MiaA/NifB-like_rSAM"/>
</dbReference>
<feature type="binding site" evidence="8">
    <location>
        <position position="294"/>
    </location>
    <ligand>
        <name>[4Fe-4S] cluster</name>
        <dbReference type="ChEBI" id="CHEBI:49883"/>
        <label>1</label>
    </ligand>
</feature>
<dbReference type="EMBL" id="CP054051">
    <property type="protein sequence ID" value="QKJ26933.1"/>
    <property type="molecule type" value="Genomic_DNA"/>
</dbReference>
<dbReference type="SUPFAM" id="SSF102114">
    <property type="entry name" value="Radical SAM enzymes"/>
    <property type="match status" value="1"/>
</dbReference>
<dbReference type="Pfam" id="PF04055">
    <property type="entry name" value="Radical_SAM"/>
    <property type="match status" value="1"/>
</dbReference>
<comment type="similarity">
    <text evidence="8">Belongs to the radical SAM superfamily. Lipoyl synthase family.</text>
</comment>
<feature type="domain" description="Radical SAM core" evidence="9">
    <location>
        <begin position="67"/>
        <end position="283"/>
    </location>
</feature>
<evidence type="ECO:0000256" key="6">
    <source>
        <dbReference type="ARBA" id="ARBA00023014"/>
    </source>
</evidence>
<dbReference type="NCBIfam" id="NF009544">
    <property type="entry name" value="PRK12928.1"/>
    <property type="match status" value="1"/>
</dbReference>
<evidence type="ECO:0000313" key="11">
    <source>
        <dbReference type="Proteomes" id="UP000509513"/>
    </source>
</evidence>
<keyword evidence="4 8" id="KW-0479">Metal-binding</keyword>
<dbReference type="NCBIfam" id="TIGR00510">
    <property type="entry name" value="lipA"/>
    <property type="match status" value="1"/>
</dbReference>
<keyword evidence="5 8" id="KW-0408">Iron</keyword>
<gene>
    <name evidence="8 10" type="primary">lipA</name>
    <name evidence="10" type="ORF">ACBT_1021</name>
</gene>
<feature type="binding site" evidence="8">
    <location>
        <position position="88"/>
    </location>
    <ligand>
        <name>[4Fe-4S] cluster</name>
        <dbReference type="ChEBI" id="CHEBI:49883"/>
        <label>2</label>
        <note>4Fe-4S-S-AdoMet</note>
    </ligand>
</feature>
<evidence type="ECO:0000256" key="5">
    <source>
        <dbReference type="ARBA" id="ARBA00023004"/>
    </source>
</evidence>
<keyword evidence="1 8" id="KW-0004">4Fe-4S</keyword>
<dbReference type="GO" id="GO:0016992">
    <property type="term" value="F:lipoate synthase activity"/>
    <property type="evidence" value="ECO:0007669"/>
    <property type="project" value="UniProtKB-UniRule"/>
</dbReference>
<dbReference type="GO" id="GO:0005737">
    <property type="term" value="C:cytoplasm"/>
    <property type="evidence" value="ECO:0007669"/>
    <property type="project" value="UniProtKB-SubCell"/>
</dbReference>
<feature type="binding site" evidence="8">
    <location>
        <position position="55"/>
    </location>
    <ligand>
        <name>[4Fe-4S] cluster</name>
        <dbReference type="ChEBI" id="CHEBI:49883"/>
        <label>1</label>
    </ligand>
</feature>
<dbReference type="SFLD" id="SFLDS00029">
    <property type="entry name" value="Radical_SAM"/>
    <property type="match status" value="1"/>
</dbReference>
<comment type="catalytic activity">
    <reaction evidence="7 8">
        <text>[[Fe-S] cluster scaffold protein carrying a second [4Fe-4S](2+) cluster] + N(6)-octanoyl-L-lysyl-[protein] + 2 oxidized [2Fe-2S]-[ferredoxin] + 2 S-adenosyl-L-methionine + 4 H(+) = [[Fe-S] cluster scaffold protein] + N(6)-[(R)-dihydrolipoyl]-L-lysyl-[protein] + 4 Fe(3+) + 2 hydrogen sulfide + 2 5'-deoxyadenosine + 2 L-methionine + 2 reduced [2Fe-2S]-[ferredoxin]</text>
        <dbReference type="Rhea" id="RHEA:16585"/>
        <dbReference type="Rhea" id="RHEA-COMP:9928"/>
        <dbReference type="Rhea" id="RHEA-COMP:10000"/>
        <dbReference type="Rhea" id="RHEA-COMP:10001"/>
        <dbReference type="Rhea" id="RHEA-COMP:10475"/>
        <dbReference type="Rhea" id="RHEA-COMP:14568"/>
        <dbReference type="Rhea" id="RHEA-COMP:14569"/>
        <dbReference type="ChEBI" id="CHEBI:15378"/>
        <dbReference type="ChEBI" id="CHEBI:17319"/>
        <dbReference type="ChEBI" id="CHEBI:29034"/>
        <dbReference type="ChEBI" id="CHEBI:29919"/>
        <dbReference type="ChEBI" id="CHEBI:33722"/>
        <dbReference type="ChEBI" id="CHEBI:33737"/>
        <dbReference type="ChEBI" id="CHEBI:33738"/>
        <dbReference type="ChEBI" id="CHEBI:57844"/>
        <dbReference type="ChEBI" id="CHEBI:59789"/>
        <dbReference type="ChEBI" id="CHEBI:78809"/>
        <dbReference type="ChEBI" id="CHEBI:83100"/>
        <dbReference type="EC" id="2.8.1.8"/>
    </reaction>
</comment>
<dbReference type="GO" id="GO:0009249">
    <property type="term" value="P:protein lipoylation"/>
    <property type="evidence" value="ECO:0007669"/>
    <property type="project" value="UniProtKB-UniRule"/>
</dbReference>
<reference evidence="10 11" key="1">
    <citation type="submission" date="2020-05" db="EMBL/GenBank/DDBJ databases">
        <title>Complete genome sequencing of Campylobacter and Arcobacter type strains.</title>
        <authorList>
            <person name="Miller W.G."/>
            <person name="Yee E."/>
        </authorList>
    </citation>
    <scope>NUCLEOTIDE SEQUENCE [LARGE SCALE GENOMIC DNA]</scope>
    <source>
        <strain evidence="10 11">LMG 21996</strain>
    </source>
</reference>
<dbReference type="Gene3D" id="3.20.20.70">
    <property type="entry name" value="Aldolase class I"/>
    <property type="match status" value="1"/>
</dbReference>
<dbReference type="PROSITE" id="PS51918">
    <property type="entry name" value="RADICAL_SAM"/>
    <property type="match status" value="1"/>
</dbReference>
<feature type="binding site" evidence="8">
    <location>
        <position position="81"/>
    </location>
    <ligand>
        <name>[4Fe-4S] cluster</name>
        <dbReference type="ChEBI" id="CHEBI:49883"/>
        <label>2</label>
        <note>4Fe-4S-S-AdoMet</note>
    </ligand>
</feature>
<dbReference type="InterPro" id="IPR007197">
    <property type="entry name" value="rSAM"/>
</dbReference>
<keyword evidence="3 8" id="KW-0949">S-adenosyl-L-methionine</keyword>
<dbReference type="PANTHER" id="PTHR10949">
    <property type="entry name" value="LIPOYL SYNTHASE"/>
    <property type="match status" value="1"/>
</dbReference>
<dbReference type="AlphaFoldDB" id="A0A7L5JNY0"/>
<feature type="binding site" evidence="8">
    <location>
        <position position="60"/>
    </location>
    <ligand>
        <name>[4Fe-4S] cluster</name>
        <dbReference type="ChEBI" id="CHEBI:49883"/>
        <label>1</label>
    </ligand>
</feature>
<evidence type="ECO:0000256" key="3">
    <source>
        <dbReference type="ARBA" id="ARBA00022691"/>
    </source>
</evidence>
<proteinExistence type="inferred from homology"/>
<dbReference type="HAMAP" id="MF_00206">
    <property type="entry name" value="Lipoyl_synth"/>
    <property type="match status" value="1"/>
</dbReference>
<evidence type="ECO:0000256" key="4">
    <source>
        <dbReference type="ARBA" id="ARBA00022723"/>
    </source>
</evidence>
<dbReference type="InterPro" id="IPR003698">
    <property type="entry name" value="Lipoyl_synth"/>
</dbReference>
<comment type="subcellular location">
    <subcellularLocation>
        <location evidence="8">Cytoplasm</location>
    </subcellularLocation>
</comment>
<dbReference type="EC" id="2.8.1.8" evidence="8"/>
<comment type="function">
    <text evidence="8">Catalyzes the radical-mediated insertion of two sulfur atoms into the C-6 and C-8 positions of the octanoyl moiety bound to the lipoyl domains of lipoate-dependent enzymes, thereby converting the octanoylated domains into lipoylated derivatives.</text>
</comment>
<dbReference type="Proteomes" id="UP000509513">
    <property type="component" value="Chromosome"/>
</dbReference>
<name>A0A7L5JNY0_9BACT</name>
<evidence type="ECO:0000256" key="8">
    <source>
        <dbReference type="HAMAP-Rule" id="MF_00206"/>
    </source>
</evidence>
<comment type="cofactor">
    <cofactor evidence="8">
        <name>[4Fe-4S] cluster</name>
        <dbReference type="ChEBI" id="CHEBI:49883"/>
    </cofactor>
    <text evidence="8">Binds 2 [4Fe-4S] clusters per subunit. One cluster is coordinated with 3 cysteines and an exchangeable S-adenosyl-L-methionine.</text>
</comment>
<dbReference type="InterPro" id="IPR058240">
    <property type="entry name" value="rSAM_sf"/>
</dbReference>
<feature type="binding site" evidence="8">
    <location>
        <position position="66"/>
    </location>
    <ligand>
        <name>[4Fe-4S] cluster</name>
        <dbReference type="ChEBI" id="CHEBI:49883"/>
        <label>1</label>
    </ligand>
</feature>
<evidence type="ECO:0000256" key="1">
    <source>
        <dbReference type="ARBA" id="ARBA00022485"/>
    </source>
</evidence>
<dbReference type="NCBIfam" id="NF004019">
    <property type="entry name" value="PRK05481.1"/>
    <property type="match status" value="1"/>
</dbReference>
<dbReference type="CDD" id="cd01335">
    <property type="entry name" value="Radical_SAM"/>
    <property type="match status" value="1"/>
</dbReference>
<feature type="binding site" evidence="8">
    <location>
        <position position="85"/>
    </location>
    <ligand>
        <name>[4Fe-4S] cluster</name>
        <dbReference type="ChEBI" id="CHEBI:49883"/>
        <label>2</label>
        <note>4Fe-4S-S-AdoMet</note>
    </ligand>
</feature>
<evidence type="ECO:0000313" key="10">
    <source>
        <dbReference type="EMBL" id="QKJ26933.1"/>
    </source>
</evidence>
<accession>A0A7L5JNY0</accession>
<sequence>MKIIKEENMTQQFNTNNTSEANFKKPEWLRKKLTPHTQVEMENLLKDVGGLHTICQEAKCPNISECFSNKNATFLILGNICTRRCTYCNVKTGLPNGVDETEIKKVTTSVLSLGLKFVVITSPARDDLKDGGAEQFYKVTKDIIEKSPQTKVEILIPDFKGNEDSLKRVIESGATIIGHNVETVPSLYRIRRNGTYARSLEVLRKLKELGGDKIKTKSALMVGLGETEDEMIQVFQDLLEVGCKFLSIGQYLAPSGDFEKVIEYVKPEQFQRYEDIAYKMGFEFVKASPYARSSYMAHHYLNMATAL</sequence>
<dbReference type="GO" id="GO:0046872">
    <property type="term" value="F:metal ion binding"/>
    <property type="evidence" value="ECO:0007669"/>
    <property type="project" value="UniProtKB-KW"/>
</dbReference>
<evidence type="ECO:0000256" key="7">
    <source>
        <dbReference type="ARBA" id="ARBA00047326"/>
    </source>
</evidence>
<keyword evidence="2 8" id="KW-0808">Transferase</keyword>
<protein>
    <recommendedName>
        <fullName evidence="8">Lipoyl synthase</fullName>
        <ecNumber evidence="8">2.8.1.8</ecNumber>
    </recommendedName>
    <alternativeName>
        <fullName evidence="8">Lip-syn</fullName>
        <shortName evidence="8">LS</shortName>
    </alternativeName>
    <alternativeName>
        <fullName evidence="8">Lipoate synthase</fullName>
    </alternativeName>
    <alternativeName>
        <fullName evidence="8">Lipoic acid synthase</fullName>
    </alternativeName>
    <alternativeName>
        <fullName evidence="8">Sulfur insertion protein LipA</fullName>
    </alternativeName>
</protein>
<dbReference type="KEGG" id="acib:ACBT_1021"/>
<dbReference type="SMART" id="SM00729">
    <property type="entry name" value="Elp3"/>
    <property type="match status" value="1"/>
</dbReference>
<dbReference type="PANTHER" id="PTHR10949:SF0">
    <property type="entry name" value="LIPOYL SYNTHASE, MITOCHONDRIAL"/>
    <property type="match status" value="1"/>
</dbReference>
<evidence type="ECO:0000259" key="9">
    <source>
        <dbReference type="PROSITE" id="PS51918"/>
    </source>
</evidence>
<dbReference type="UniPathway" id="UPA00538">
    <property type="reaction ID" value="UER00593"/>
</dbReference>
<keyword evidence="8" id="KW-0963">Cytoplasm</keyword>